<protein>
    <recommendedName>
        <fullName evidence="4">BZIP domain-containing protein</fullName>
    </recommendedName>
</protein>
<feature type="region of interest" description="Disordered" evidence="1">
    <location>
        <begin position="1"/>
        <end position="26"/>
    </location>
</feature>
<dbReference type="Pfam" id="PF11905">
    <property type="entry name" value="DUF3425"/>
    <property type="match status" value="1"/>
</dbReference>
<dbReference type="VEuPathDB" id="FungiDB:PV10_04289"/>
<proteinExistence type="predicted"/>
<dbReference type="CDD" id="cd14688">
    <property type="entry name" value="bZIP_YAP"/>
    <property type="match status" value="1"/>
</dbReference>
<evidence type="ECO:0000256" key="1">
    <source>
        <dbReference type="SAM" id="MobiDB-lite"/>
    </source>
</evidence>
<dbReference type="PANTHER" id="PTHR37012">
    <property type="entry name" value="B-ZIP TRANSCRIPTION FACTOR (EUROFUNG)-RELATED"/>
    <property type="match status" value="1"/>
</dbReference>
<dbReference type="InterPro" id="IPR021833">
    <property type="entry name" value="DUF3425"/>
</dbReference>
<dbReference type="RefSeq" id="XP_016224618.1">
    <property type="nucleotide sequence ID" value="XM_016368830.1"/>
</dbReference>
<gene>
    <name evidence="2" type="ORF">PV10_04289</name>
</gene>
<reference evidence="2 3" key="1">
    <citation type="submission" date="2015-01" db="EMBL/GenBank/DDBJ databases">
        <title>The Genome Sequence of Exophiala mesophila CBS40295.</title>
        <authorList>
            <consortium name="The Broad Institute Genomics Platform"/>
            <person name="Cuomo C."/>
            <person name="de Hoog S."/>
            <person name="Gorbushina A."/>
            <person name="Stielow B."/>
            <person name="Teixiera M."/>
            <person name="Abouelleil A."/>
            <person name="Chapman S.B."/>
            <person name="Priest M."/>
            <person name="Young S.K."/>
            <person name="Wortman J."/>
            <person name="Nusbaum C."/>
            <person name="Birren B."/>
        </authorList>
    </citation>
    <scope>NUCLEOTIDE SEQUENCE [LARGE SCALE GENOMIC DNA]</scope>
    <source>
        <strain evidence="2 3">CBS 40295</strain>
    </source>
</reference>
<dbReference type="GeneID" id="27322134"/>
<dbReference type="PANTHER" id="PTHR37012:SF2">
    <property type="entry name" value="BZIP DOMAIN-CONTAINING PROTEIN-RELATED"/>
    <property type="match status" value="1"/>
</dbReference>
<accession>A0A0D1ZH01</accession>
<feature type="compositionally biased region" description="Polar residues" evidence="1">
    <location>
        <begin position="98"/>
        <end position="110"/>
    </location>
</feature>
<dbReference type="AlphaFoldDB" id="A0A0D1ZH01"/>
<sequence length="521" mass="59413">MPTTDPVRRRKQNCENQKRWRQRQTTNLTRLSAALEQKNDQIEQLQEEKRELQTQLDAALAQVQQLSQTLKYQACASVVSTQPSPARISVPPELGFPPQTTAVSSSNNRFPASASDSPSSNTSFAENPLSRLPYVSQSVTTASDDLTTYPLAGTAPNVKYDYPPSSVQGMVQSISDLGTSIFNQPSHTDALLHAAHYTMPHPDTDQGITLLEMLRECLKVINSQEEAHQHEPDVRLLHLESSCYDLLGSGLGVGRMMMTFPDSARLSRHITAVQHVLSRNLPLLKAQSYEFKDHVVSEAFSWLIRESWPSSERVFKLMTVYKHIYNFELFRNFPCRKTYYQLHPFYRPTLWQLLVPHSPAIDWLPWPEMRNKIIMISKDQEVDVDAICMKALEHTVVEPEFSWDGLLQATSTFRMWDMYLMEKTEGGSFSNALMIHNPASPTLQHLVRLQNLRIQDISHYRIDRPFYKLFPQVATPGCESHLETFPLNVPDMEKLQHPSEITAASLQRLHDKIQQLLATCG</sequence>
<organism evidence="2 3">
    <name type="scientific">Exophiala mesophila</name>
    <name type="common">Black yeast-like fungus</name>
    <dbReference type="NCBI Taxonomy" id="212818"/>
    <lineage>
        <taxon>Eukaryota</taxon>
        <taxon>Fungi</taxon>
        <taxon>Dikarya</taxon>
        <taxon>Ascomycota</taxon>
        <taxon>Pezizomycotina</taxon>
        <taxon>Eurotiomycetes</taxon>
        <taxon>Chaetothyriomycetidae</taxon>
        <taxon>Chaetothyriales</taxon>
        <taxon>Herpotrichiellaceae</taxon>
        <taxon>Exophiala</taxon>
    </lineage>
</organism>
<evidence type="ECO:0000313" key="2">
    <source>
        <dbReference type="EMBL" id="KIV93044.1"/>
    </source>
</evidence>
<evidence type="ECO:0008006" key="4">
    <source>
        <dbReference type="Google" id="ProtNLM"/>
    </source>
</evidence>
<dbReference type="HOGENOM" id="CLU_474895_0_0_1"/>
<dbReference type="Proteomes" id="UP000054302">
    <property type="component" value="Unassembled WGS sequence"/>
</dbReference>
<feature type="region of interest" description="Disordered" evidence="1">
    <location>
        <begin position="83"/>
        <end position="128"/>
    </location>
</feature>
<evidence type="ECO:0000313" key="3">
    <source>
        <dbReference type="Proteomes" id="UP000054302"/>
    </source>
</evidence>
<dbReference type="EMBL" id="KN847522">
    <property type="protein sequence ID" value="KIV93044.1"/>
    <property type="molecule type" value="Genomic_DNA"/>
</dbReference>
<dbReference type="OrthoDB" id="10261951at2759"/>
<feature type="compositionally biased region" description="Low complexity" evidence="1">
    <location>
        <begin position="112"/>
        <end position="125"/>
    </location>
</feature>
<name>A0A0D1ZH01_EXOME</name>
<keyword evidence="3" id="KW-1185">Reference proteome</keyword>